<dbReference type="EMBL" id="BMED01000001">
    <property type="protein sequence ID" value="GGC59107.1"/>
    <property type="molecule type" value="Genomic_DNA"/>
</dbReference>
<dbReference type="RefSeq" id="WP_188564181.1">
    <property type="nucleotide sequence ID" value="NZ_BMED01000001.1"/>
</dbReference>
<evidence type="ECO:0000313" key="6">
    <source>
        <dbReference type="Proteomes" id="UP000637423"/>
    </source>
</evidence>
<accession>A0A916U3F2</accession>
<sequence>MARFRKLSRKLLLVLPISLSLLSLPVFADSSTQSSADAAEASKYDLREHYTKYEYRIPMRDGTRLFTVVYVPKDSSRSYPFLVGRTPYGVGVYDQGQSHYGVDYYPPALGPSRDFETSGYIFVNQDVRGRYMSEGSWQEMTPHQKAKREAGEGNESQDMHDTVEWLLKNVPNNNGKVGIWGISYGGFYTSASIIDSHPAIKAASPQAPVTDLYMGDDSYHGGAFMLAANFGFYSAFTKEQNPTTLPKRWDGFDFGTEDGYEFFLSKLTLPNITGTLTPKQRELLMPTIEHTTYDDFWKTRNISAHLKNIHAAVLTVGGWYDAEDVQGPFTTYRAIKKNNPGIYNGLVIGPWSHGGWARGDGKSLGNVSFDAKTSEYYRKNIVFPFFEQYLKGGKDGAAKPQPEAHVFETGTNIWKTYAAWPPQQAQNRTLYLGANGKLSWQQPENSGSAYDEYISDPKKPVPFVGYTTNSVPKEYMVSDQRFASTRPDVLVYRSDVLEEDVTLVGPVIPKLFVSTTGTDADWVVKLIDVYPPEYPAVKNSAERGSDVPPPSLTMAGYQQLVRGEPLRGKFRNSFEKAEAFTPGKVESLSYNMPDINHTFRRGHRIMVQIQSSWFPLVDLNPQTFVDIPHAKPEDFQKATQRVFHAPSQYSGIAVQVLPTAK</sequence>
<proteinExistence type="predicted"/>
<feature type="signal peptide" evidence="3">
    <location>
        <begin position="1"/>
        <end position="28"/>
    </location>
</feature>
<feature type="compositionally biased region" description="Basic and acidic residues" evidence="2">
    <location>
        <begin position="147"/>
        <end position="158"/>
    </location>
</feature>
<dbReference type="Pfam" id="PF08530">
    <property type="entry name" value="PepX_C"/>
    <property type="match status" value="1"/>
</dbReference>
<reference evidence="5" key="2">
    <citation type="submission" date="2020-09" db="EMBL/GenBank/DDBJ databases">
        <authorList>
            <person name="Sun Q."/>
            <person name="Zhou Y."/>
        </authorList>
    </citation>
    <scope>NUCLEOTIDE SEQUENCE</scope>
    <source>
        <strain evidence="5">CGMCC 1.10998</strain>
    </source>
</reference>
<name>A0A916U3F2_9BURK</name>
<dbReference type="InterPro" id="IPR000383">
    <property type="entry name" value="Xaa-Pro-like_dom"/>
</dbReference>
<keyword evidence="6" id="KW-1185">Reference proteome</keyword>
<dbReference type="InterPro" id="IPR013736">
    <property type="entry name" value="Xaa-Pro_dipept_C"/>
</dbReference>
<evidence type="ECO:0000313" key="5">
    <source>
        <dbReference type="EMBL" id="GGC59107.1"/>
    </source>
</evidence>
<dbReference type="InterPro" id="IPR029058">
    <property type="entry name" value="AB_hydrolase_fold"/>
</dbReference>
<dbReference type="GO" id="GO:0008239">
    <property type="term" value="F:dipeptidyl-peptidase activity"/>
    <property type="evidence" value="ECO:0007669"/>
    <property type="project" value="InterPro"/>
</dbReference>
<dbReference type="NCBIfam" id="TIGR00976">
    <property type="entry name" value="CocE_NonD"/>
    <property type="match status" value="1"/>
</dbReference>
<dbReference type="Gene3D" id="1.10.3020.10">
    <property type="entry name" value="alpha-amino acid ester hydrolase ( Helical cap domain)"/>
    <property type="match status" value="1"/>
</dbReference>
<feature type="chain" id="PRO_5037180461" evidence="3">
    <location>
        <begin position="29"/>
        <end position="661"/>
    </location>
</feature>
<evidence type="ECO:0000259" key="4">
    <source>
        <dbReference type="SMART" id="SM00939"/>
    </source>
</evidence>
<comment type="caution">
    <text evidence="5">The sequence shown here is derived from an EMBL/GenBank/DDBJ whole genome shotgun (WGS) entry which is preliminary data.</text>
</comment>
<gene>
    <name evidence="5" type="primary">gaa</name>
    <name evidence="5" type="ORF">GCM10011396_02500</name>
</gene>
<dbReference type="InterPro" id="IPR008979">
    <property type="entry name" value="Galactose-bd-like_sf"/>
</dbReference>
<dbReference type="SUPFAM" id="SSF53474">
    <property type="entry name" value="alpha/beta-Hydrolases"/>
    <property type="match status" value="1"/>
</dbReference>
<keyword evidence="1" id="KW-0378">Hydrolase</keyword>
<organism evidence="5 6">
    <name type="scientific">Undibacterium terreum</name>
    <dbReference type="NCBI Taxonomy" id="1224302"/>
    <lineage>
        <taxon>Bacteria</taxon>
        <taxon>Pseudomonadati</taxon>
        <taxon>Pseudomonadota</taxon>
        <taxon>Betaproteobacteria</taxon>
        <taxon>Burkholderiales</taxon>
        <taxon>Oxalobacteraceae</taxon>
        <taxon>Undibacterium</taxon>
    </lineage>
</organism>
<feature type="domain" description="Xaa-Pro dipeptidyl-peptidase C-terminal" evidence="4">
    <location>
        <begin position="383"/>
        <end position="653"/>
    </location>
</feature>
<reference evidence="5" key="1">
    <citation type="journal article" date="2014" name="Int. J. Syst. Evol. Microbiol.">
        <title>Complete genome sequence of Corynebacterium casei LMG S-19264T (=DSM 44701T), isolated from a smear-ripened cheese.</title>
        <authorList>
            <consortium name="US DOE Joint Genome Institute (JGI-PGF)"/>
            <person name="Walter F."/>
            <person name="Albersmeier A."/>
            <person name="Kalinowski J."/>
            <person name="Ruckert C."/>
        </authorList>
    </citation>
    <scope>NUCLEOTIDE SEQUENCE</scope>
    <source>
        <strain evidence="5">CGMCC 1.10998</strain>
    </source>
</reference>
<dbReference type="Gene3D" id="2.60.120.260">
    <property type="entry name" value="Galactose-binding domain-like"/>
    <property type="match status" value="1"/>
</dbReference>
<dbReference type="Gene3D" id="3.40.50.1820">
    <property type="entry name" value="alpha/beta hydrolase"/>
    <property type="match status" value="1"/>
</dbReference>
<feature type="region of interest" description="Disordered" evidence="2">
    <location>
        <begin position="138"/>
        <end position="158"/>
    </location>
</feature>
<protein>
    <submittedName>
        <fullName evidence="5">Glutaryl-7-ACA acylase</fullName>
    </submittedName>
</protein>
<dbReference type="InterPro" id="IPR005674">
    <property type="entry name" value="CocE/Ser_esterase"/>
</dbReference>
<keyword evidence="3" id="KW-0732">Signal</keyword>
<dbReference type="Pfam" id="PF02129">
    <property type="entry name" value="Peptidase_S15"/>
    <property type="match status" value="1"/>
</dbReference>
<evidence type="ECO:0000256" key="2">
    <source>
        <dbReference type="SAM" id="MobiDB-lite"/>
    </source>
</evidence>
<evidence type="ECO:0000256" key="1">
    <source>
        <dbReference type="ARBA" id="ARBA00022801"/>
    </source>
</evidence>
<dbReference type="AlphaFoldDB" id="A0A916U3F2"/>
<dbReference type="SMART" id="SM00939">
    <property type="entry name" value="PepX_C"/>
    <property type="match status" value="1"/>
</dbReference>
<dbReference type="SUPFAM" id="SSF49785">
    <property type="entry name" value="Galactose-binding domain-like"/>
    <property type="match status" value="1"/>
</dbReference>
<evidence type="ECO:0000256" key="3">
    <source>
        <dbReference type="SAM" id="SignalP"/>
    </source>
</evidence>
<dbReference type="Proteomes" id="UP000637423">
    <property type="component" value="Unassembled WGS sequence"/>
</dbReference>